<gene>
    <name evidence="6" type="ORF">J42TS3_06120</name>
</gene>
<reference evidence="6 7" key="1">
    <citation type="submission" date="2021-03" db="EMBL/GenBank/DDBJ databases">
        <title>Antimicrobial resistance genes in bacteria isolated from Japanese honey, and their potential for conferring macrolide and lincosamide resistance in the American foulbrood pathogen Paenibacillus larvae.</title>
        <authorList>
            <person name="Okamoto M."/>
            <person name="Kumagai M."/>
            <person name="Kanamori H."/>
            <person name="Takamatsu D."/>
        </authorList>
    </citation>
    <scope>NUCLEOTIDE SEQUENCE [LARGE SCALE GENOMIC DNA]</scope>
    <source>
        <strain evidence="6 7">J42TS3</strain>
    </source>
</reference>
<proteinExistence type="inferred from homology"/>
<comment type="similarity">
    <text evidence="5">Belongs to the glycosyltransferase 26 family. TagA/TarA subfamily.</text>
</comment>
<protein>
    <recommendedName>
        <fullName evidence="5">N-acetylglucosaminyldiphosphoundecaprenol N-acetyl-beta-D-mannosaminyltransferase</fullName>
        <ecNumber evidence="5">2.4.1.187</ecNumber>
    </recommendedName>
    <alternativeName>
        <fullName evidence="5">N-acetylmannosaminyltransferase</fullName>
    </alternativeName>
    <alternativeName>
        <fullName evidence="5">UDP-N-acetylmannosamine transferase</fullName>
    </alternativeName>
    <alternativeName>
        <fullName evidence="5">UDP-N-acetylmannosamine:N-acetylglucosaminyl pyrophosphorylundecaprenol N-acetylmannosaminyltransferase</fullName>
    </alternativeName>
</protein>
<evidence type="ECO:0000256" key="2">
    <source>
        <dbReference type="ARBA" id="ARBA00022679"/>
    </source>
</evidence>
<evidence type="ECO:0000313" key="7">
    <source>
        <dbReference type="Proteomes" id="UP000679992"/>
    </source>
</evidence>
<dbReference type="InterPro" id="IPR034714">
    <property type="entry name" value="TagA_TarA"/>
</dbReference>
<keyword evidence="1 5" id="KW-0328">Glycosyltransferase</keyword>
<comment type="catalytic activity">
    <reaction evidence="5">
        <text>UDP-N-acetyl-alpha-D-mannosamine + N-acetyl-alpha-D-glucosaminyl-di-trans,octa-cis-undecaprenyl diphosphate = N-acetyl-beta-D-mannosaminyl-(1-&gt;4)-N-acetyl-alpha-D-glucosaminyl di-trans,octa-cis-undecaprenyl diphosphate + UDP + H(+)</text>
        <dbReference type="Rhea" id="RHEA:16053"/>
        <dbReference type="ChEBI" id="CHEBI:15378"/>
        <dbReference type="ChEBI" id="CHEBI:58223"/>
        <dbReference type="ChEBI" id="CHEBI:62959"/>
        <dbReference type="ChEBI" id="CHEBI:68623"/>
        <dbReference type="ChEBI" id="CHEBI:132210"/>
        <dbReference type="EC" id="2.4.1.187"/>
    </reaction>
</comment>
<sequence>MKTKQNEAEVLPTVSIMGIPVCKWGMKDTVKYLTQAVNSGKPHQIITANPIMVMAAMEDPSYKQMMQKAELIVPDGTGVVWAAQKVGEPVAERVAGFDLLHELMKEGERHHWKVYLLGTTSEVIQEAARRLTLQYPGTEIVGFRDGYFGPDQDQEVIDAIKAVSPHLLFVARGADTQEPWIGKYKQILGVPIMMGVGGSFDIISGKTKRAPMTFQKLRLEWLYRLLSEPTRFRRMLALPKFVVRVLREGENLTKMG</sequence>
<dbReference type="Proteomes" id="UP000679992">
    <property type="component" value="Unassembled WGS sequence"/>
</dbReference>
<dbReference type="PANTHER" id="PTHR34136:SF1">
    <property type="entry name" value="UDP-N-ACETYL-D-MANNOSAMINURONIC ACID TRANSFERASE"/>
    <property type="match status" value="1"/>
</dbReference>
<accession>A0ABQ4M6I8</accession>
<keyword evidence="2 5" id="KW-0808">Transferase</keyword>
<comment type="function">
    <text evidence="5">Catalyzes the conversion of GlcNAc-PP-undecaprenol into ManNAc-GlcNAc-PP-undecaprenol, the first committed lipid intermediate in the de novo synthesis of teichoic acid.</text>
</comment>
<organism evidence="6 7">
    <name type="scientific">Paenibacillus vini</name>
    <dbReference type="NCBI Taxonomy" id="1476024"/>
    <lineage>
        <taxon>Bacteria</taxon>
        <taxon>Bacillati</taxon>
        <taxon>Bacillota</taxon>
        <taxon>Bacilli</taxon>
        <taxon>Bacillales</taxon>
        <taxon>Paenibacillaceae</taxon>
        <taxon>Paenibacillus</taxon>
    </lineage>
</organism>
<name>A0ABQ4M6I8_9BACL</name>
<evidence type="ECO:0000256" key="4">
    <source>
        <dbReference type="ARBA" id="ARBA00023316"/>
    </source>
</evidence>
<dbReference type="NCBIfam" id="TIGR00696">
    <property type="entry name" value="wecG_tagA_cpsF"/>
    <property type="match status" value="1"/>
</dbReference>
<dbReference type="InterPro" id="IPR004629">
    <property type="entry name" value="WecG_TagA_CpsF"/>
</dbReference>
<comment type="pathway">
    <text evidence="5">Cell wall biogenesis; teichoic acid biosynthesis.</text>
</comment>
<keyword evidence="4 5" id="KW-0961">Cell wall biogenesis/degradation</keyword>
<evidence type="ECO:0000256" key="1">
    <source>
        <dbReference type="ARBA" id="ARBA00022676"/>
    </source>
</evidence>
<dbReference type="CDD" id="cd06533">
    <property type="entry name" value="Glyco_transf_WecG_TagA"/>
    <property type="match status" value="1"/>
</dbReference>
<dbReference type="EMBL" id="BOSL01000001">
    <property type="protein sequence ID" value="GIP51577.1"/>
    <property type="molecule type" value="Genomic_DNA"/>
</dbReference>
<dbReference type="Pfam" id="PF03808">
    <property type="entry name" value="Glyco_tran_WecG"/>
    <property type="match status" value="1"/>
</dbReference>
<dbReference type="EC" id="2.4.1.187" evidence="5"/>
<comment type="caution">
    <text evidence="6">The sequence shown here is derived from an EMBL/GenBank/DDBJ whole genome shotgun (WGS) entry which is preliminary data.</text>
</comment>
<dbReference type="PANTHER" id="PTHR34136">
    <property type="match status" value="1"/>
</dbReference>
<evidence type="ECO:0000256" key="3">
    <source>
        <dbReference type="ARBA" id="ARBA00022944"/>
    </source>
</evidence>
<keyword evidence="7" id="KW-1185">Reference proteome</keyword>
<keyword evidence="3 5" id="KW-0777">Teichoic acid biosynthesis</keyword>
<evidence type="ECO:0000256" key="5">
    <source>
        <dbReference type="HAMAP-Rule" id="MF_02070"/>
    </source>
</evidence>
<dbReference type="HAMAP" id="MF_02070">
    <property type="entry name" value="TagA_TarA"/>
    <property type="match status" value="1"/>
</dbReference>
<evidence type="ECO:0000313" key="6">
    <source>
        <dbReference type="EMBL" id="GIP51577.1"/>
    </source>
</evidence>